<sequence>MLRGLKLSTSPTDLARTPGTTPRQAPLSLSRNAVNVSPVPNLTTPKPNPGGVASLDAIINNTEPTASVSQPKDTGDELFALPMSPRSPEMKTSPFSFLK</sequence>
<organism evidence="2 3">
    <name type="scientific">Xylaria arbuscula</name>
    <dbReference type="NCBI Taxonomy" id="114810"/>
    <lineage>
        <taxon>Eukaryota</taxon>
        <taxon>Fungi</taxon>
        <taxon>Dikarya</taxon>
        <taxon>Ascomycota</taxon>
        <taxon>Pezizomycotina</taxon>
        <taxon>Sordariomycetes</taxon>
        <taxon>Xylariomycetidae</taxon>
        <taxon>Xylariales</taxon>
        <taxon>Xylariaceae</taxon>
        <taxon>Xylaria</taxon>
    </lineage>
</organism>
<dbReference type="VEuPathDB" id="FungiDB:F4678DRAFT_467338"/>
<name>A0A9W8NLF0_9PEZI</name>
<protein>
    <submittedName>
        <fullName evidence="2">Uncharacterized protein</fullName>
    </submittedName>
</protein>
<evidence type="ECO:0000313" key="2">
    <source>
        <dbReference type="EMBL" id="KAJ3578795.1"/>
    </source>
</evidence>
<feature type="compositionally biased region" description="Polar residues" evidence="1">
    <location>
        <begin position="7"/>
        <end position="45"/>
    </location>
</feature>
<gene>
    <name evidence="2" type="ORF">NPX13_g1770</name>
</gene>
<comment type="caution">
    <text evidence="2">The sequence shown here is derived from an EMBL/GenBank/DDBJ whole genome shotgun (WGS) entry which is preliminary data.</text>
</comment>
<dbReference type="Proteomes" id="UP001148614">
    <property type="component" value="Unassembled WGS sequence"/>
</dbReference>
<dbReference type="EMBL" id="JANPWZ010000169">
    <property type="protein sequence ID" value="KAJ3578795.1"/>
    <property type="molecule type" value="Genomic_DNA"/>
</dbReference>
<proteinExistence type="predicted"/>
<keyword evidence="3" id="KW-1185">Reference proteome</keyword>
<feature type="compositionally biased region" description="Polar residues" evidence="1">
    <location>
        <begin position="59"/>
        <end position="72"/>
    </location>
</feature>
<evidence type="ECO:0000256" key="1">
    <source>
        <dbReference type="SAM" id="MobiDB-lite"/>
    </source>
</evidence>
<reference evidence="2" key="1">
    <citation type="submission" date="2022-07" db="EMBL/GenBank/DDBJ databases">
        <title>Genome Sequence of Xylaria arbuscula.</title>
        <authorList>
            <person name="Buettner E."/>
        </authorList>
    </citation>
    <scope>NUCLEOTIDE SEQUENCE</scope>
    <source>
        <strain evidence="2">VT107</strain>
    </source>
</reference>
<accession>A0A9W8NLF0</accession>
<dbReference type="AlphaFoldDB" id="A0A9W8NLF0"/>
<evidence type="ECO:0000313" key="3">
    <source>
        <dbReference type="Proteomes" id="UP001148614"/>
    </source>
</evidence>
<feature type="region of interest" description="Disordered" evidence="1">
    <location>
        <begin position="1"/>
        <end position="99"/>
    </location>
</feature>